<dbReference type="EMBL" id="QSAT01000022">
    <property type="protein sequence ID" value="RGW74736.1"/>
    <property type="molecule type" value="Genomic_DNA"/>
</dbReference>
<dbReference type="InterPro" id="IPR013783">
    <property type="entry name" value="Ig-like_fold"/>
</dbReference>
<dbReference type="PROSITE" id="PS51257">
    <property type="entry name" value="PROKAR_LIPOPROTEIN"/>
    <property type="match status" value="1"/>
</dbReference>
<dbReference type="Proteomes" id="UP000284651">
    <property type="component" value="Unassembled WGS sequence"/>
</dbReference>
<dbReference type="AlphaFoldDB" id="A0A395WD89"/>
<feature type="signal peptide" evidence="1">
    <location>
        <begin position="1"/>
        <end position="20"/>
    </location>
</feature>
<evidence type="ECO:0000313" key="2">
    <source>
        <dbReference type="EMBL" id="RGU92633.1"/>
    </source>
</evidence>
<feature type="chain" id="PRO_5038231135" description="DUF5011 domain-containing protein" evidence="1">
    <location>
        <begin position="21"/>
        <end position="173"/>
    </location>
</feature>
<evidence type="ECO:0000256" key="1">
    <source>
        <dbReference type="SAM" id="SignalP"/>
    </source>
</evidence>
<evidence type="ECO:0000313" key="4">
    <source>
        <dbReference type="Proteomes" id="UP000265489"/>
    </source>
</evidence>
<sequence length="173" mass="18981">MFKKIGVVVLSFLLCACSMGVQLKKQTFTIELGKDIYANPTLYLKDSSHSSRLKVVSKSVGVDKKNNRFMTSGMDYLVVGEYDFAIQDGNKEYPFVIKVKDTAPPVCASEVSQITISVGQNIDWNSYFHATDLSGVTFEANVDTSSASTQDVQVKISDRFGNAVTKNVSVVVQ</sequence>
<dbReference type="EMBL" id="QRYQ01000005">
    <property type="protein sequence ID" value="RGU92633.1"/>
    <property type="molecule type" value="Genomic_DNA"/>
</dbReference>
<dbReference type="Gene3D" id="2.60.40.10">
    <property type="entry name" value="Immunoglobulins"/>
    <property type="match status" value="1"/>
</dbReference>
<keyword evidence="1" id="KW-0732">Signal</keyword>
<protein>
    <recommendedName>
        <fullName evidence="6">DUF5011 domain-containing protein</fullName>
    </recommendedName>
</protein>
<dbReference type="Proteomes" id="UP000265489">
    <property type="component" value="Unassembled WGS sequence"/>
</dbReference>
<dbReference type="RefSeq" id="WP_003865825.1">
    <property type="nucleotide sequence ID" value="NZ_CABLCL010000108.1"/>
</dbReference>
<reference evidence="4 5" key="1">
    <citation type="submission" date="2018-08" db="EMBL/GenBank/DDBJ databases">
        <title>A genome reference for cultivated species of the human gut microbiota.</title>
        <authorList>
            <person name="Zou Y."/>
            <person name="Xue W."/>
            <person name="Luo G."/>
        </authorList>
    </citation>
    <scope>NUCLEOTIDE SEQUENCE [LARGE SCALE GENOMIC DNA]</scope>
    <source>
        <strain evidence="3 5">AF10-31</strain>
        <strain evidence="2 4">AF15-20</strain>
    </source>
</reference>
<evidence type="ECO:0008006" key="6">
    <source>
        <dbReference type="Google" id="ProtNLM"/>
    </source>
</evidence>
<comment type="caution">
    <text evidence="2">The sequence shown here is derived from an EMBL/GenBank/DDBJ whole genome shotgun (WGS) entry which is preliminary data.</text>
</comment>
<gene>
    <name evidence="3" type="ORF">DWV56_07490</name>
    <name evidence="2" type="ORF">DWW32_04250</name>
</gene>
<evidence type="ECO:0000313" key="5">
    <source>
        <dbReference type="Proteomes" id="UP000284651"/>
    </source>
</evidence>
<name>A0A395WD89_9FIRM</name>
<evidence type="ECO:0000313" key="3">
    <source>
        <dbReference type="EMBL" id="RGW74736.1"/>
    </source>
</evidence>
<proteinExistence type="predicted"/>
<organism evidence="2 4">
    <name type="scientific">Holdemanella biformis</name>
    <dbReference type="NCBI Taxonomy" id="1735"/>
    <lineage>
        <taxon>Bacteria</taxon>
        <taxon>Bacillati</taxon>
        <taxon>Bacillota</taxon>
        <taxon>Erysipelotrichia</taxon>
        <taxon>Erysipelotrichales</taxon>
        <taxon>Erysipelotrichaceae</taxon>
        <taxon>Holdemanella</taxon>
    </lineage>
</organism>
<accession>A0A395WD89</accession>
<dbReference type="GeneID" id="66579565"/>